<dbReference type="STRING" id="309801.trd_0698"/>
<reference evidence="1 2" key="1">
    <citation type="journal article" date="2009" name="PLoS ONE">
        <title>Complete genome sequence of the aerobic CO-oxidizing thermophile Thermomicrobium roseum.</title>
        <authorList>
            <person name="Wu D."/>
            <person name="Raymond J."/>
            <person name="Wu M."/>
            <person name="Chatterji S."/>
            <person name="Ren Q."/>
            <person name="Graham J.E."/>
            <person name="Bryant D.A."/>
            <person name="Robb F."/>
            <person name="Colman A."/>
            <person name="Tallon L.J."/>
            <person name="Badger J.H."/>
            <person name="Madupu R."/>
            <person name="Ward N.L."/>
            <person name="Eisen J.A."/>
        </authorList>
    </citation>
    <scope>NUCLEOTIDE SEQUENCE [LARGE SCALE GENOMIC DNA]</scope>
    <source>
        <strain evidence="2">ATCC 27502 / DSM 5159 / P-2</strain>
    </source>
</reference>
<dbReference type="EMBL" id="CP001275">
    <property type="protein sequence ID" value="ACM05788.1"/>
    <property type="molecule type" value="Genomic_DNA"/>
</dbReference>
<protein>
    <submittedName>
        <fullName evidence="1">Uncharacterized protein</fullName>
    </submittedName>
</protein>
<proteinExistence type="predicted"/>
<evidence type="ECO:0000313" key="1">
    <source>
        <dbReference type="EMBL" id="ACM05788.1"/>
    </source>
</evidence>
<organism evidence="1 2">
    <name type="scientific">Thermomicrobium roseum (strain ATCC 27502 / DSM 5159 / P-2)</name>
    <dbReference type="NCBI Taxonomy" id="309801"/>
    <lineage>
        <taxon>Bacteria</taxon>
        <taxon>Pseudomonadati</taxon>
        <taxon>Thermomicrobiota</taxon>
        <taxon>Thermomicrobia</taxon>
        <taxon>Thermomicrobiales</taxon>
        <taxon>Thermomicrobiaceae</taxon>
        <taxon>Thermomicrobium</taxon>
    </lineage>
</organism>
<dbReference type="Proteomes" id="UP000000447">
    <property type="component" value="Chromosome"/>
</dbReference>
<accession>B9KYY9</accession>
<keyword evidence="2" id="KW-1185">Reference proteome</keyword>
<dbReference type="AlphaFoldDB" id="B9KYY9"/>
<dbReference type="KEGG" id="tro:trd_0698"/>
<gene>
    <name evidence="1" type="ordered locus">trd_0698</name>
</gene>
<name>B9KYY9_THERP</name>
<dbReference type="HOGENOM" id="CLU_3223233_0_0_0"/>
<evidence type="ECO:0000313" key="2">
    <source>
        <dbReference type="Proteomes" id="UP000000447"/>
    </source>
</evidence>
<sequence length="44" mass="5028">MTDFLIRAVSGRPILVARFFSDLIRAGFRYALVGRDGDARRTNR</sequence>